<evidence type="ECO:0000313" key="2">
    <source>
        <dbReference type="EMBL" id="CAD8075542.1"/>
    </source>
</evidence>
<dbReference type="EMBL" id="CAJJDN010000033">
    <property type="protein sequence ID" value="CAD8075542.1"/>
    <property type="molecule type" value="Genomic_DNA"/>
</dbReference>
<name>A0A8S1M9Y4_9CILI</name>
<protein>
    <recommendedName>
        <fullName evidence="1">Calponin-homology (CH) domain-containing protein</fullName>
    </recommendedName>
</protein>
<dbReference type="InterPro" id="IPR001715">
    <property type="entry name" value="CH_dom"/>
</dbReference>
<sequence>MSIRLELLRWVNEKCPSMKATNIESLSDGRHFLCLLRKYFPEIEIPQIKKCSSIIQKIDSLKLVVFYCQKLDASFKIDVLKIANKESTSILNLLKFLKSILDKTPIKNTCIQEECQTIFKKKEKDSHQICEEILVPQVLQVKDDETQTSEIKEDLIPLHVFQIQVKKLMLRKLKHPYFEQELLGLLDIDQEVADMMQYYKSATQKKSKNSKHTEYYSIHSSKFYQRGEPNLIDVDYSFDQQQASKRMSDEKLKP</sequence>
<proteinExistence type="predicted"/>
<dbReference type="Proteomes" id="UP000692954">
    <property type="component" value="Unassembled WGS sequence"/>
</dbReference>
<dbReference type="OrthoDB" id="297868at2759"/>
<accession>A0A8S1M9Y4</accession>
<dbReference type="PROSITE" id="PS50021">
    <property type="entry name" value="CH"/>
    <property type="match status" value="1"/>
</dbReference>
<comment type="caution">
    <text evidence="2">The sequence shown here is derived from an EMBL/GenBank/DDBJ whole genome shotgun (WGS) entry which is preliminary data.</text>
</comment>
<dbReference type="AlphaFoldDB" id="A0A8S1M9Y4"/>
<keyword evidence="3" id="KW-1185">Reference proteome</keyword>
<gene>
    <name evidence="2" type="ORF">PSON_ATCC_30995.1.T0330282</name>
</gene>
<evidence type="ECO:0000313" key="3">
    <source>
        <dbReference type="Proteomes" id="UP000692954"/>
    </source>
</evidence>
<organism evidence="2 3">
    <name type="scientific">Paramecium sonneborni</name>
    <dbReference type="NCBI Taxonomy" id="65129"/>
    <lineage>
        <taxon>Eukaryota</taxon>
        <taxon>Sar</taxon>
        <taxon>Alveolata</taxon>
        <taxon>Ciliophora</taxon>
        <taxon>Intramacronucleata</taxon>
        <taxon>Oligohymenophorea</taxon>
        <taxon>Peniculida</taxon>
        <taxon>Parameciidae</taxon>
        <taxon>Paramecium</taxon>
    </lineage>
</organism>
<evidence type="ECO:0000259" key="1">
    <source>
        <dbReference type="PROSITE" id="PS50021"/>
    </source>
</evidence>
<reference evidence="2" key="1">
    <citation type="submission" date="2021-01" db="EMBL/GenBank/DDBJ databases">
        <authorList>
            <consortium name="Genoscope - CEA"/>
            <person name="William W."/>
        </authorList>
    </citation>
    <scope>NUCLEOTIDE SEQUENCE</scope>
</reference>
<feature type="domain" description="Calponin-homology (CH)" evidence="1">
    <location>
        <begin position="1"/>
        <end position="102"/>
    </location>
</feature>